<comment type="caution">
    <text evidence="2">The sequence shown here is derived from an EMBL/GenBank/DDBJ whole genome shotgun (WGS) entry which is preliminary data.</text>
</comment>
<reference evidence="2 3" key="1">
    <citation type="submission" date="2019-08" db="EMBL/GenBank/DDBJ databases">
        <title>Bacillus genomes from the desert of Cuatro Cienegas, Coahuila.</title>
        <authorList>
            <person name="Olmedo-Alvarez G."/>
        </authorList>
    </citation>
    <scope>NUCLEOTIDE SEQUENCE [LARGE SCALE GENOMIC DNA]</scope>
    <source>
        <strain evidence="2 3">CH28_1T</strain>
    </source>
</reference>
<protein>
    <submittedName>
        <fullName evidence="2">Uncharacterized protein</fullName>
    </submittedName>
</protein>
<sequence>MFTYQSFEIDGSFALLRPILYMLLAVSILLFILIVVPKFKAMILSTLMVIILSLLNILVAAQVMVFSAIAADELNFAGDSVGMILFMSILAISALNMLLFLKRNRSKQELC</sequence>
<name>A0A5D4SZR3_9BACI</name>
<keyword evidence="1" id="KW-1133">Transmembrane helix</keyword>
<accession>A0A5D4SZR3</accession>
<keyword evidence="1" id="KW-0812">Transmembrane</keyword>
<feature type="transmembrane region" description="Helical" evidence="1">
    <location>
        <begin position="19"/>
        <end position="36"/>
    </location>
</feature>
<feature type="transmembrane region" description="Helical" evidence="1">
    <location>
        <begin position="43"/>
        <end position="69"/>
    </location>
</feature>
<evidence type="ECO:0000313" key="3">
    <source>
        <dbReference type="Proteomes" id="UP000322524"/>
    </source>
</evidence>
<dbReference type="OrthoDB" id="2902278at2"/>
<dbReference type="Proteomes" id="UP000322524">
    <property type="component" value="Unassembled WGS sequence"/>
</dbReference>
<evidence type="ECO:0000313" key="2">
    <source>
        <dbReference type="EMBL" id="TYS67828.1"/>
    </source>
</evidence>
<proteinExistence type="predicted"/>
<dbReference type="RefSeq" id="WP_148988936.1">
    <property type="nucleotide sequence ID" value="NZ_VTEV01000005.1"/>
</dbReference>
<dbReference type="AlphaFoldDB" id="A0A5D4SZR3"/>
<keyword evidence="1" id="KW-0472">Membrane</keyword>
<feature type="transmembrane region" description="Helical" evidence="1">
    <location>
        <begin position="81"/>
        <end position="101"/>
    </location>
</feature>
<evidence type="ECO:0000256" key="1">
    <source>
        <dbReference type="SAM" id="Phobius"/>
    </source>
</evidence>
<organism evidence="2 3">
    <name type="scientific">Sutcliffiella horikoshii</name>
    <dbReference type="NCBI Taxonomy" id="79883"/>
    <lineage>
        <taxon>Bacteria</taxon>
        <taxon>Bacillati</taxon>
        <taxon>Bacillota</taxon>
        <taxon>Bacilli</taxon>
        <taxon>Bacillales</taxon>
        <taxon>Bacillaceae</taxon>
        <taxon>Sutcliffiella</taxon>
    </lineage>
</organism>
<dbReference type="EMBL" id="VTEV01000005">
    <property type="protein sequence ID" value="TYS67828.1"/>
    <property type="molecule type" value="Genomic_DNA"/>
</dbReference>
<gene>
    <name evidence="2" type="ORF">FZC76_14815</name>
</gene>